<feature type="transmembrane region" description="Helical" evidence="10">
    <location>
        <begin position="135"/>
        <end position="159"/>
    </location>
</feature>
<keyword evidence="6 12" id="KW-0418">Kinase</keyword>
<dbReference type="InterPro" id="IPR029016">
    <property type="entry name" value="GAF-like_dom_sf"/>
</dbReference>
<dbReference type="GO" id="GO:0005524">
    <property type="term" value="F:ATP binding"/>
    <property type="evidence" value="ECO:0007669"/>
    <property type="project" value="UniProtKB-KW"/>
</dbReference>
<reference evidence="12 13" key="1">
    <citation type="submission" date="2015-07" db="EMBL/GenBank/DDBJ databases">
        <title>Isolation and Genomic Characterization of a Novel Halophilic Metal-Reducing Deltaproteobacterium from the Deep Subsurface.</title>
        <authorList>
            <person name="Badalamenti J.P."/>
            <person name="Summers Z.M."/>
            <person name="Gralnick J.A."/>
            <person name="Bond D.R."/>
        </authorList>
    </citation>
    <scope>NUCLEOTIDE SEQUENCE [LARGE SCALE GENOMIC DNA]</scope>
    <source>
        <strain evidence="12 13">WTL</strain>
    </source>
</reference>
<dbReference type="InterPro" id="IPR004358">
    <property type="entry name" value="Sig_transdc_His_kin-like_C"/>
</dbReference>
<comment type="catalytic activity">
    <reaction evidence="1">
        <text>ATP + protein L-histidine = ADP + protein N-phospho-L-histidine.</text>
        <dbReference type="EC" id="2.7.13.3"/>
    </reaction>
</comment>
<feature type="transmembrane region" description="Helical" evidence="10">
    <location>
        <begin position="267"/>
        <end position="286"/>
    </location>
</feature>
<evidence type="ECO:0000313" key="12">
    <source>
        <dbReference type="EMBL" id="ALC16842.1"/>
    </source>
</evidence>
<dbReference type="CDD" id="cd00082">
    <property type="entry name" value="HisKA"/>
    <property type="match status" value="1"/>
</dbReference>
<dbReference type="Gene3D" id="3.30.450.40">
    <property type="match status" value="1"/>
</dbReference>
<dbReference type="InterPro" id="IPR036097">
    <property type="entry name" value="HisK_dim/P_sf"/>
</dbReference>
<evidence type="ECO:0000256" key="7">
    <source>
        <dbReference type="ARBA" id="ARBA00022840"/>
    </source>
</evidence>
<dbReference type="Pfam" id="PF16927">
    <property type="entry name" value="HisKA_7TM"/>
    <property type="match status" value="1"/>
</dbReference>
<keyword evidence="10" id="KW-1133">Transmembrane helix</keyword>
<dbReference type="EC" id="2.7.13.3" evidence="2"/>
<dbReference type="SUPFAM" id="SSF55781">
    <property type="entry name" value="GAF domain-like"/>
    <property type="match status" value="1"/>
</dbReference>
<dbReference type="Gene3D" id="1.10.287.130">
    <property type="match status" value="1"/>
</dbReference>
<dbReference type="SUPFAM" id="SSF55874">
    <property type="entry name" value="ATPase domain of HSP90 chaperone/DNA topoisomerase II/histidine kinase"/>
    <property type="match status" value="1"/>
</dbReference>
<accession>A0A0M4D9X6</accession>
<evidence type="ECO:0000256" key="9">
    <source>
        <dbReference type="SAM" id="Coils"/>
    </source>
</evidence>
<keyword evidence="10" id="KW-0472">Membrane</keyword>
<gene>
    <name evidence="12" type="ORF">DSOUD_2075</name>
</gene>
<evidence type="ECO:0000256" key="8">
    <source>
        <dbReference type="ARBA" id="ARBA00023012"/>
    </source>
</evidence>
<dbReference type="InterPro" id="IPR005467">
    <property type="entry name" value="His_kinase_dom"/>
</dbReference>
<dbReference type="Proteomes" id="UP000057158">
    <property type="component" value="Chromosome"/>
</dbReference>
<dbReference type="GO" id="GO:0000155">
    <property type="term" value="F:phosphorelay sensor kinase activity"/>
    <property type="evidence" value="ECO:0007669"/>
    <property type="project" value="InterPro"/>
</dbReference>
<keyword evidence="8" id="KW-0902">Two-component regulatory system</keyword>
<feature type="transmembrane region" description="Helical" evidence="10">
    <location>
        <begin position="98"/>
        <end position="115"/>
    </location>
</feature>
<evidence type="ECO:0000256" key="6">
    <source>
        <dbReference type="ARBA" id="ARBA00022777"/>
    </source>
</evidence>
<dbReference type="InterPro" id="IPR003661">
    <property type="entry name" value="HisK_dim/P_dom"/>
</dbReference>
<proteinExistence type="predicted"/>
<evidence type="ECO:0000256" key="3">
    <source>
        <dbReference type="ARBA" id="ARBA00022553"/>
    </source>
</evidence>
<name>A0A0M4D9X6_9BACT</name>
<dbReference type="PANTHER" id="PTHR43065">
    <property type="entry name" value="SENSOR HISTIDINE KINASE"/>
    <property type="match status" value="1"/>
</dbReference>
<dbReference type="SMART" id="SM00387">
    <property type="entry name" value="HATPase_c"/>
    <property type="match status" value="1"/>
</dbReference>
<evidence type="ECO:0000313" key="13">
    <source>
        <dbReference type="Proteomes" id="UP000057158"/>
    </source>
</evidence>
<dbReference type="PATRIC" id="fig|1603606.3.peg.2244"/>
<evidence type="ECO:0000256" key="10">
    <source>
        <dbReference type="SAM" id="Phobius"/>
    </source>
</evidence>
<protein>
    <recommendedName>
        <fullName evidence="2">histidine kinase</fullName>
        <ecNumber evidence="2">2.7.13.3</ecNumber>
    </recommendedName>
</protein>
<dbReference type="PRINTS" id="PR00344">
    <property type="entry name" value="BCTRLSENSOR"/>
</dbReference>
<evidence type="ECO:0000256" key="4">
    <source>
        <dbReference type="ARBA" id="ARBA00022679"/>
    </source>
</evidence>
<dbReference type="PANTHER" id="PTHR43065:SF10">
    <property type="entry name" value="PEROXIDE STRESS-ACTIVATED HISTIDINE KINASE MAK3"/>
    <property type="match status" value="1"/>
</dbReference>
<evidence type="ECO:0000256" key="5">
    <source>
        <dbReference type="ARBA" id="ARBA00022741"/>
    </source>
</evidence>
<feature type="transmembrane region" description="Helical" evidence="10">
    <location>
        <begin position="171"/>
        <end position="188"/>
    </location>
</feature>
<dbReference type="NCBIfam" id="TIGR02916">
    <property type="entry name" value="PEP_his_kin"/>
    <property type="match status" value="1"/>
</dbReference>
<dbReference type="SUPFAM" id="SSF47384">
    <property type="entry name" value="Homodimeric domain of signal transducing histidine kinase"/>
    <property type="match status" value="1"/>
</dbReference>
<dbReference type="InterPro" id="IPR031621">
    <property type="entry name" value="HisKA_7TM"/>
</dbReference>
<keyword evidence="10" id="KW-0812">Transmembrane</keyword>
<evidence type="ECO:0000256" key="2">
    <source>
        <dbReference type="ARBA" id="ARBA00012438"/>
    </source>
</evidence>
<feature type="transmembrane region" description="Helical" evidence="10">
    <location>
        <begin position="64"/>
        <end position="86"/>
    </location>
</feature>
<dbReference type="InterPro" id="IPR014265">
    <property type="entry name" value="XrtA/PrsK"/>
</dbReference>
<dbReference type="PROSITE" id="PS50109">
    <property type="entry name" value="HIS_KIN"/>
    <property type="match status" value="1"/>
</dbReference>
<dbReference type="RefSeq" id="WP_053550903.1">
    <property type="nucleotide sequence ID" value="NZ_CP010802.1"/>
</dbReference>
<dbReference type="AlphaFoldDB" id="A0A0M4D9X6"/>
<dbReference type="STRING" id="1603606.DSOUD_2075"/>
<dbReference type="OrthoDB" id="9785691at2"/>
<keyword evidence="3" id="KW-0597">Phosphoprotein</keyword>
<keyword evidence="13" id="KW-1185">Reference proteome</keyword>
<evidence type="ECO:0000259" key="11">
    <source>
        <dbReference type="PROSITE" id="PS50109"/>
    </source>
</evidence>
<keyword evidence="7" id="KW-0067">ATP-binding</keyword>
<dbReference type="InterPro" id="IPR003594">
    <property type="entry name" value="HATPase_dom"/>
</dbReference>
<feature type="transmembrane region" description="Helical" evidence="10">
    <location>
        <begin position="32"/>
        <end position="52"/>
    </location>
</feature>
<dbReference type="Pfam" id="PF02518">
    <property type="entry name" value="HATPase_c"/>
    <property type="match status" value="1"/>
</dbReference>
<sequence>MIQLVTLTLATLLAAAYTAYVLLRQRRSLNNFAVAAGLLCFSLLEVFDFLALKNPDSYLTWKKLSLICESLLPLFWFTFCATFAGNHRSAGIPRPTRIFLILTPAFLLFALFVDLDRFYISPDFAEEHLLFLGQAGYVFYLGLLLSLTFCLVQLEWTFTGLGRSDRWRVKFELLGVGTLLTISVFYYSQGLLYRSLDMSLLPARSLAMVIGVSLMFFSRIRRGMPSGLQVSKTLAYRSIVIVAVGLYLIGLGLAGEGMRYLGVSSQRTIFAVIALLGGIALCVVFLSERLRRKARVFLHKNFYKAKYDYRKHWLDFTKGLTSARDEQALHLAILASFCGAFSIRGAALFLKDAEGGDFRCAAAHELSPPGEVRKGNPLVAYLEKHRWVYCREEDPALLSDNSTGMSLGGIHFGVPLFFEETLEGFILLGPPMDPGEMFIYEDFDLMKVMARQATSALLNLKFAEQLSTAREMAAIGKVSAFVMHDLKNSVSNLALVVENARNNMDDPDFQREMLETLDNTVTKMKGLIARLRNLEEKAELKLEECDLAALVAESAEGLPKKSITLTGGPVLCAVDRVEIGKVVLNLALNALDATAGEGPVHLDVGTDGMAFIRCRDQGCGMAEKFLRERLFKPFETTKPKGFGIGLYQCRQIVEAHGGRIEVRSAPEQGSEFTVYLPLDLPST</sequence>
<keyword evidence="5" id="KW-0547">Nucleotide-binding</keyword>
<dbReference type="KEGG" id="des:DSOUD_2075"/>
<organism evidence="12 13">
    <name type="scientific">Desulfuromonas soudanensis</name>
    <dbReference type="NCBI Taxonomy" id="1603606"/>
    <lineage>
        <taxon>Bacteria</taxon>
        <taxon>Pseudomonadati</taxon>
        <taxon>Thermodesulfobacteriota</taxon>
        <taxon>Desulfuromonadia</taxon>
        <taxon>Desulfuromonadales</taxon>
        <taxon>Desulfuromonadaceae</taxon>
        <taxon>Desulfuromonas</taxon>
    </lineage>
</organism>
<feature type="transmembrane region" description="Helical" evidence="10">
    <location>
        <begin position="200"/>
        <end position="217"/>
    </location>
</feature>
<feature type="coiled-coil region" evidence="9">
    <location>
        <begin position="483"/>
        <end position="548"/>
    </location>
</feature>
<feature type="transmembrane region" description="Helical" evidence="10">
    <location>
        <begin position="6"/>
        <end position="23"/>
    </location>
</feature>
<feature type="transmembrane region" description="Helical" evidence="10">
    <location>
        <begin position="238"/>
        <end position="255"/>
    </location>
</feature>
<feature type="domain" description="Histidine kinase" evidence="11">
    <location>
        <begin position="481"/>
        <end position="680"/>
    </location>
</feature>
<feature type="transmembrane region" description="Helical" evidence="10">
    <location>
        <begin position="328"/>
        <end position="350"/>
    </location>
</feature>
<keyword evidence="4" id="KW-0808">Transferase</keyword>
<evidence type="ECO:0000256" key="1">
    <source>
        <dbReference type="ARBA" id="ARBA00000085"/>
    </source>
</evidence>
<dbReference type="Gene3D" id="3.30.565.10">
    <property type="entry name" value="Histidine kinase-like ATPase, C-terminal domain"/>
    <property type="match status" value="1"/>
</dbReference>
<dbReference type="EMBL" id="CP010802">
    <property type="protein sequence ID" value="ALC16842.1"/>
    <property type="molecule type" value="Genomic_DNA"/>
</dbReference>
<keyword evidence="9" id="KW-0175">Coiled coil</keyword>
<dbReference type="InterPro" id="IPR036890">
    <property type="entry name" value="HATPase_C_sf"/>
</dbReference>